<feature type="domain" description="Mos1 transposase HTH" evidence="1">
    <location>
        <begin position="146"/>
        <end position="188"/>
    </location>
</feature>
<evidence type="ECO:0000313" key="3">
    <source>
        <dbReference type="Proteomes" id="UP001235939"/>
    </source>
</evidence>
<dbReference type="Pfam" id="PF17906">
    <property type="entry name" value="HTH_48"/>
    <property type="match status" value="1"/>
</dbReference>
<evidence type="ECO:0000313" key="2">
    <source>
        <dbReference type="EMBL" id="UYV66243.1"/>
    </source>
</evidence>
<dbReference type="Gene3D" id="1.10.10.1450">
    <property type="match status" value="1"/>
</dbReference>
<evidence type="ECO:0000259" key="1">
    <source>
        <dbReference type="Pfam" id="PF17906"/>
    </source>
</evidence>
<dbReference type="Proteomes" id="UP001235939">
    <property type="component" value="Chromosome 04"/>
</dbReference>
<name>A0ABY6KBT3_9ARAC</name>
<accession>A0ABY6KBT3</accession>
<reference evidence="2 3" key="1">
    <citation type="submission" date="2022-01" db="EMBL/GenBank/DDBJ databases">
        <title>A chromosomal length assembly of Cordylochernes scorpioides.</title>
        <authorList>
            <person name="Zeh D."/>
            <person name="Zeh J."/>
        </authorList>
    </citation>
    <scope>NUCLEOTIDE SEQUENCE [LARGE SCALE GENOMIC DNA]</scope>
    <source>
        <strain evidence="2">IN4F17</strain>
        <tissue evidence="2">Whole Body</tissue>
    </source>
</reference>
<sequence length="191" mass="22402">MARDEEILIGVDVILSLEYGFIERLFLKLIPNTRGIHCEYCDRDAWGTSEALDWTPQQQHVVCLADDNNYCVTNPDCGPNRCCLGTHYTGRHCADYGDVDQRCDLPIRHYRQHCPCLEHLTCTVKLKQRSRLALRRFYDGKKLKQRICIEFCVKLQILATETFEMLNKAFHNDAPKKTTVFEWHSRFKFKI</sequence>
<protein>
    <recommendedName>
        <fullName evidence="1">Mos1 transposase HTH domain-containing protein</fullName>
    </recommendedName>
</protein>
<dbReference type="InterPro" id="IPR041426">
    <property type="entry name" value="Mos1_HTH"/>
</dbReference>
<organism evidence="2 3">
    <name type="scientific">Cordylochernes scorpioides</name>
    <dbReference type="NCBI Taxonomy" id="51811"/>
    <lineage>
        <taxon>Eukaryota</taxon>
        <taxon>Metazoa</taxon>
        <taxon>Ecdysozoa</taxon>
        <taxon>Arthropoda</taxon>
        <taxon>Chelicerata</taxon>
        <taxon>Arachnida</taxon>
        <taxon>Pseudoscorpiones</taxon>
        <taxon>Cheliferoidea</taxon>
        <taxon>Chernetidae</taxon>
        <taxon>Cordylochernes</taxon>
    </lineage>
</organism>
<dbReference type="EMBL" id="CP092866">
    <property type="protein sequence ID" value="UYV66243.1"/>
    <property type="molecule type" value="Genomic_DNA"/>
</dbReference>
<dbReference type="Gene3D" id="2.10.80.10">
    <property type="entry name" value="Lipase, subunit A"/>
    <property type="match status" value="1"/>
</dbReference>
<proteinExistence type="predicted"/>
<keyword evidence="3" id="KW-1185">Reference proteome</keyword>
<gene>
    <name evidence="2" type="ORF">LAZ67_4000957</name>
</gene>